<accession>A0A437UG27</accession>
<gene>
    <name evidence="3" type="ORF">EK398_19000</name>
    <name evidence="2" type="ORF">P7D43_21895</name>
</gene>
<proteinExistence type="predicted"/>
<protein>
    <submittedName>
        <fullName evidence="3">Uncharacterized protein</fullName>
    </submittedName>
</protein>
<dbReference type="EMBL" id="JARPWH010000166">
    <property type="protein sequence ID" value="MDT2405027.1"/>
    <property type="molecule type" value="Genomic_DNA"/>
</dbReference>
<evidence type="ECO:0000313" key="3">
    <source>
        <dbReference type="EMBL" id="RVU92592.1"/>
    </source>
</evidence>
<dbReference type="RefSeq" id="WP_127979781.1">
    <property type="nucleotide sequence ID" value="NZ_JAEMPA010000179.1"/>
</dbReference>
<evidence type="ECO:0000313" key="2">
    <source>
        <dbReference type="EMBL" id="MDT2405027.1"/>
    </source>
</evidence>
<evidence type="ECO:0000313" key="4">
    <source>
        <dbReference type="Proteomes" id="UP000288388"/>
    </source>
</evidence>
<evidence type="ECO:0000256" key="1">
    <source>
        <dbReference type="SAM" id="Phobius"/>
    </source>
</evidence>
<keyword evidence="1" id="KW-1133">Transmembrane helix</keyword>
<name>A0A437UG27_ENTAV</name>
<reference evidence="2" key="2">
    <citation type="submission" date="2023-03" db="EMBL/GenBank/DDBJ databases">
        <authorList>
            <person name="Shen W."/>
            <person name="Cai J."/>
        </authorList>
    </citation>
    <scope>NUCLEOTIDE SEQUENCE</scope>
    <source>
        <strain evidence="2">P33-2</strain>
    </source>
</reference>
<dbReference type="AlphaFoldDB" id="A0A437UG27"/>
<comment type="caution">
    <text evidence="3">The sequence shown here is derived from an EMBL/GenBank/DDBJ whole genome shotgun (WGS) entry which is preliminary data.</text>
</comment>
<dbReference type="Proteomes" id="UP001260773">
    <property type="component" value="Unassembled WGS sequence"/>
</dbReference>
<organism evidence="3 4">
    <name type="scientific">Enterococcus avium</name>
    <name type="common">Streptococcus avium</name>
    <dbReference type="NCBI Taxonomy" id="33945"/>
    <lineage>
        <taxon>Bacteria</taxon>
        <taxon>Bacillati</taxon>
        <taxon>Bacillota</taxon>
        <taxon>Bacilli</taxon>
        <taxon>Lactobacillales</taxon>
        <taxon>Enterococcaceae</taxon>
        <taxon>Enterococcus</taxon>
    </lineage>
</organism>
<dbReference type="EMBL" id="RYZS01000002">
    <property type="protein sequence ID" value="RVU92592.1"/>
    <property type="molecule type" value="Genomic_DNA"/>
</dbReference>
<sequence>MNKVIYQLTTEDVSHFLTNKEHLNEVIRRIQKDFSIQEKRLLKVIIFVQYFSFFIPISDIIIYTVSEMRTLAAAPTATGVFFIG</sequence>
<dbReference type="Proteomes" id="UP000288388">
    <property type="component" value="Unassembled WGS sequence"/>
</dbReference>
<feature type="transmembrane region" description="Helical" evidence="1">
    <location>
        <begin position="41"/>
        <end position="65"/>
    </location>
</feature>
<keyword evidence="1" id="KW-0472">Membrane</keyword>
<reference evidence="3 4" key="1">
    <citation type="submission" date="2018-12" db="EMBL/GenBank/DDBJ databases">
        <title>A novel vanA-carrying plasmid in a clinical isolate of Enterococcus avium.</title>
        <authorList>
            <person name="Bernasconi O.J."/>
            <person name="Luzzaro F."/>
            <person name="Endimiani A."/>
        </authorList>
    </citation>
    <scope>NUCLEOTIDE SEQUENCE [LARGE SCALE GENOMIC DNA]</scope>
    <source>
        <strain evidence="3 4">LC0559/18</strain>
    </source>
</reference>
<keyword evidence="1" id="KW-0812">Transmembrane</keyword>